<dbReference type="GO" id="GO:0005524">
    <property type="term" value="F:ATP binding"/>
    <property type="evidence" value="ECO:0007669"/>
    <property type="project" value="UniProtKB-KW"/>
</dbReference>
<protein>
    <recommendedName>
        <fullName evidence="1 6">Inositol-pentakisphosphate 2-kinase</fullName>
        <ecNumber evidence="1 6">2.7.1.158</ecNumber>
    </recommendedName>
</protein>
<evidence type="ECO:0000256" key="5">
    <source>
        <dbReference type="ARBA" id="ARBA00022840"/>
    </source>
</evidence>
<evidence type="ECO:0000256" key="4">
    <source>
        <dbReference type="ARBA" id="ARBA00022777"/>
    </source>
</evidence>
<evidence type="ECO:0000256" key="1">
    <source>
        <dbReference type="ARBA" id="ARBA00012023"/>
    </source>
</evidence>
<reference evidence="7" key="1">
    <citation type="submission" date="2022-08" db="EMBL/GenBank/DDBJ databases">
        <authorList>
            <person name="Gutierrez-Valencia J."/>
        </authorList>
    </citation>
    <scope>NUCLEOTIDE SEQUENCE</scope>
</reference>
<keyword evidence="2 6" id="KW-0808">Transferase</keyword>
<comment type="function">
    <text evidence="6">Phosphorylates Ins(1,3,4,5,6)P5 at position 2 to form Ins(1,2,3,4,5,6)P6 (InsP6 or phytate).</text>
</comment>
<comment type="domain">
    <text evidence="6">The EXKPK motif is conserved in inositol-pentakisphosphate 2-kinases of both family 1 and 2.</text>
</comment>
<dbReference type="InterPro" id="IPR043001">
    <property type="entry name" value="IP5_2-K_N_lobe"/>
</dbReference>
<keyword evidence="8" id="KW-1185">Reference proteome</keyword>
<dbReference type="PANTHER" id="PTHR14456:SF2">
    <property type="entry name" value="INOSITOL-PENTAKISPHOSPHATE 2-KINASE"/>
    <property type="match status" value="1"/>
</dbReference>
<name>A0AAV0LPD3_9ROSI</name>
<evidence type="ECO:0000256" key="2">
    <source>
        <dbReference type="ARBA" id="ARBA00022679"/>
    </source>
</evidence>
<dbReference type="GO" id="GO:0035299">
    <property type="term" value="F:inositol-1,3,4,5,6-pentakisphosphate 2-kinase activity"/>
    <property type="evidence" value="ECO:0007669"/>
    <property type="project" value="UniProtKB-EC"/>
</dbReference>
<dbReference type="GO" id="GO:0032958">
    <property type="term" value="P:inositol phosphate biosynthetic process"/>
    <property type="evidence" value="ECO:0007669"/>
    <property type="project" value="TreeGrafter"/>
</dbReference>
<dbReference type="GO" id="GO:0005634">
    <property type="term" value="C:nucleus"/>
    <property type="evidence" value="ECO:0007669"/>
    <property type="project" value="TreeGrafter"/>
</dbReference>
<keyword evidence="4 6" id="KW-0418">Kinase</keyword>
<dbReference type="Gene3D" id="3.30.200.110">
    <property type="entry name" value="Inositol-pentakisphosphate 2-kinase, N-lobe"/>
    <property type="match status" value="1"/>
</dbReference>
<accession>A0AAV0LPD3</accession>
<organism evidence="7 8">
    <name type="scientific">Linum tenue</name>
    <dbReference type="NCBI Taxonomy" id="586396"/>
    <lineage>
        <taxon>Eukaryota</taxon>
        <taxon>Viridiplantae</taxon>
        <taxon>Streptophyta</taxon>
        <taxon>Embryophyta</taxon>
        <taxon>Tracheophyta</taxon>
        <taxon>Spermatophyta</taxon>
        <taxon>Magnoliopsida</taxon>
        <taxon>eudicotyledons</taxon>
        <taxon>Gunneridae</taxon>
        <taxon>Pentapetalae</taxon>
        <taxon>rosids</taxon>
        <taxon>fabids</taxon>
        <taxon>Malpighiales</taxon>
        <taxon>Linaceae</taxon>
        <taxon>Linum</taxon>
    </lineage>
</organism>
<dbReference type="PANTHER" id="PTHR14456">
    <property type="entry name" value="INOSITOL POLYPHOSPHATE KINASE 1"/>
    <property type="match status" value="1"/>
</dbReference>
<dbReference type="AlphaFoldDB" id="A0AAV0LPD3"/>
<dbReference type="Pfam" id="PF06090">
    <property type="entry name" value="Ins_P5_2-kin"/>
    <property type="match status" value="1"/>
</dbReference>
<dbReference type="EC" id="2.7.1.158" evidence="1 6"/>
<proteinExistence type="predicted"/>
<dbReference type="Proteomes" id="UP001154282">
    <property type="component" value="Unassembled WGS sequence"/>
</dbReference>
<keyword evidence="3 6" id="KW-0547">Nucleotide-binding</keyword>
<dbReference type="EMBL" id="CAMGYJ010000006">
    <property type="protein sequence ID" value="CAI0436071.1"/>
    <property type="molecule type" value="Genomic_DNA"/>
</dbReference>
<sequence>MEVKLEKKDADDWVYRGEGAANLVLAYSGSSPAFIGKVMRIPKVGRNAPSAVVQNQPVLTEQERLLWKEAKEMVASQNKDAVERFFTELVMGPLLGPKYVDAGVLVRVSGEFLKCIEEKVTRHRPSLRVDAAKVDVERDYVVIMSDHTVFPHGSSKRRPCISVEIKPKCGFLPLSSFIAEENAVKKYTTRFRMHQALKLNNKDISEISKYNPLDLFSGSKERIHKAIEDLFATPQNNFRVFLNGSLILGGLGGGTSKTNTITKQSFEDDLKGVIQPTKGSRTASFMQLIAETVHHSRVLDQLLDVQKLDHLDIEGAIHAYYNFLSRPCTVCMNLNEAKALHACKSLHSIPMDESLKIVKNYLIAATAKDCSMMISFVPTDDVDAGSQYSSVHMPSTNQKFTYKVNFIDLDLKRLKTIEDYYELDQKIVKCYSQVAGGDHRKCVPASTKVRGAAN</sequence>
<evidence type="ECO:0000313" key="7">
    <source>
        <dbReference type="EMBL" id="CAI0436071.1"/>
    </source>
</evidence>
<evidence type="ECO:0000313" key="8">
    <source>
        <dbReference type="Proteomes" id="UP001154282"/>
    </source>
</evidence>
<keyword evidence="5 6" id="KW-0067">ATP-binding</keyword>
<comment type="caution">
    <text evidence="7">The sequence shown here is derived from an EMBL/GenBank/DDBJ whole genome shotgun (WGS) entry which is preliminary data.</text>
</comment>
<gene>
    <name evidence="7" type="ORF">LITE_LOCUS24930</name>
</gene>
<evidence type="ECO:0000256" key="3">
    <source>
        <dbReference type="ARBA" id="ARBA00022741"/>
    </source>
</evidence>
<comment type="catalytic activity">
    <reaction evidence="6">
        <text>1D-myo-inositol 1,3,4,5,6-pentakisphosphate + ATP = 1D-myo-inositol hexakisphosphate + ADP + H(+)</text>
        <dbReference type="Rhea" id="RHEA:20313"/>
        <dbReference type="ChEBI" id="CHEBI:15378"/>
        <dbReference type="ChEBI" id="CHEBI:30616"/>
        <dbReference type="ChEBI" id="CHEBI:57733"/>
        <dbReference type="ChEBI" id="CHEBI:58130"/>
        <dbReference type="ChEBI" id="CHEBI:456216"/>
        <dbReference type="EC" id="2.7.1.158"/>
    </reaction>
</comment>
<evidence type="ECO:0000256" key="6">
    <source>
        <dbReference type="RuleBase" id="RU364126"/>
    </source>
</evidence>
<dbReference type="InterPro" id="IPR009286">
    <property type="entry name" value="Ins_P5_2-kin"/>
</dbReference>